<dbReference type="InParanoid" id="A0A3Q7EVP9"/>
<evidence type="ECO:0000313" key="1">
    <source>
        <dbReference type="EnsemblPlants" id="Solyc01g017710.1.1.1"/>
    </source>
</evidence>
<proteinExistence type="predicted"/>
<name>A0A3Q7EVP9_SOLLC</name>
<reference evidence="1" key="1">
    <citation type="journal article" date="2012" name="Nature">
        <title>The tomato genome sequence provides insights into fleshy fruit evolution.</title>
        <authorList>
            <consortium name="Tomato Genome Consortium"/>
        </authorList>
    </citation>
    <scope>NUCLEOTIDE SEQUENCE [LARGE SCALE GENOMIC DNA]</scope>
    <source>
        <strain evidence="1">cv. Heinz 1706</strain>
    </source>
</reference>
<dbReference type="Proteomes" id="UP000004994">
    <property type="component" value="Chromosome 1"/>
</dbReference>
<dbReference type="AlphaFoldDB" id="A0A3Q7EVP9"/>
<sequence>MPYTSSVQLEVSKTFPTTLSSQFSFLFENFRLKWYEFVHLPYLLRNFELLH</sequence>
<keyword evidence="2" id="KW-1185">Reference proteome</keyword>
<protein>
    <submittedName>
        <fullName evidence="1">Uncharacterized protein</fullName>
    </submittedName>
</protein>
<dbReference type="EnsemblPlants" id="Solyc01g017710.1.1">
    <property type="protein sequence ID" value="Solyc01g017710.1.1.1"/>
    <property type="gene ID" value="Solyc01g017710.1"/>
</dbReference>
<evidence type="ECO:0000313" key="2">
    <source>
        <dbReference type="Proteomes" id="UP000004994"/>
    </source>
</evidence>
<dbReference type="Gramene" id="Solyc01g017710.1.1">
    <property type="protein sequence ID" value="Solyc01g017710.1.1.1"/>
    <property type="gene ID" value="Solyc01g017710.1"/>
</dbReference>
<dbReference type="PaxDb" id="4081-Solyc01g017710.1.1"/>
<accession>A0A3Q7EVP9</accession>
<reference evidence="1" key="2">
    <citation type="submission" date="2019-01" db="UniProtKB">
        <authorList>
            <consortium name="EnsemblPlants"/>
        </authorList>
    </citation>
    <scope>IDENTIFICATION</scope>
    <source>
        <strain evidence="1">cv. Heinz 1706</strain>
    </source>
</reference>
<organism evidence="1">
    <name type="scientific">Solanum lycopersicum</name>
    <name type="common">Tomato</name>
    <name type="synonym">Lycopersicon esculentum</name>
    <dbReference type="NCBI Taxonomy" id="4081"/>
    <lineage>
        <taxon>Eukaryota</taxon>
        <taxon>Viridiplantae</taxon>
        <taxon>Streptophyta</taxon>
        <taxon>Embryophyta</taxon>
        <taxon>Tracheophyta</taxon>
        <taxon>Spermatophyta</taxon>
        <taxon>Magnoliopsida</taxon>
        <taxon>eudicotyledons</taxon>
        <taxon>Gunneridae</taxon>
        <taxon>Pentapetalae</taxon>
        <taxon>asterids</taxon>
        <taxon>lamiids</taxon>
        <taxon>Solanales</taxon>
        <taxon>Solanaceae</taxon>
        <taxon>Solanoideae</taxon>
        <taxon>Solaneae</taxon>
        <taxon>Solanum</taxon>
        <taxon>Solanum subgen. Lycopersicon</taxon>
    </lineage>
</organism>